<evidence type="ECO:0000313" key="2">
    <source>
        <dbReference type="Proteomes" id="UP000561459"/>
    </source>
</evidence>
<evidence type="ECO:0000313" key="1">
    <source>
        <dbReference type="EMBL" id="MBB3941395.1"/>
    </source>
</evidence>
<sequence length="66" mass="7197">MAGMEATDMTETRLFSLCSLNVAAGSRSPKDLWIGFPPILSAVSPEIFAAALHDSPWEGPYELLTW</sequence>
<dbReference type="AlphaFoldDB" id="A0A7W6C6E0"/>
<keyword evidence="2" id="KW-1185">Reference proteome</keyword>
<name>A0A7W6C6E0_9SPHN</name>
<dbReference type="Proteomes" id="UP000561459">
    <property type="component" value="Unassembled WGS sequence"/>
</dbReference>
<reference evidence="1 2" key="1">
    <citation type="submission" date="2020-08" db="EMBL/GenBank/DDBJ databases">
        <title>Genomic Encyclopedia of Type Strains, Phase IV (KMG-IV): sequencing the most valuable type-strain genomes for metagenomic binning, comparative biology and taxonomic classification.</title>
        <authorList>
            <person name="Goeker M."/>
        </authorList>
    </citation>
    <scope>NUCLEOTIDE SEQUENCE [LARGE SCALE GENOMIC DNA]</scope>
    <source>
        <strain evidence="1 2">DSM 27568</strain>
    </source>
</reference>
<organism evidence="1 2">
    <name type="scientific">Novosphingobium fluoreni</name>
    <dbReference type="NCBI Taxonomy" id="1391222"/>
    <lineage>
        <taxon>Bacteria</taxon>
        <taxon>Pseudomonadati</taxon>
        <taxon>Pseudomonadota</taxon>
        <taxon>Alphaproteobacteria</taxon>
        <taxon>Sphingomonadales</taxon>
        <taxon>Sphingomonadaceae</taxon>
        <taxon>Novosphingobium</taxon>
    </lineage>
</organism>
<protein>
    <submittedName>
        <fullName evidence="1">Uncharacterized protein</fullName>
    </submittedName>
</protein>
<dbReference type="EMBL" id="JACIDY010000009">
    <property type="protein sequence ID" value="MBB3941395.1"/>
    <property type="molecule type" value="Genomic_DNA"/>
</dbReference>
<gene>
    <name evidence="1" type="ORF">GGR39_003072</name>
</gene>
<comment type="caution">
    <text evidence="1">The sequence shown here is derived from an EMBL/GenBank/DDBJ whole genome shotgun (WGS) entry which is preliminary data.</text>
</comment>
<proteinExistence type="predicted"/>
<accession>A0A7W6C6E0</accession>